<dbReference type="NCBIfam" id="TIGR04282">
    <property type="entry name" value="glyco_like_cofC"/>
    <property type="match status" value="1"/>
</dbReference>
<dbReference type="InterPro" id="IPR029044">
    <property type="entry name" value="Nucleotide-diphossugar_trans"/>
</dbReference>
<dbReference type="Pfam" id="PF09837">
    <property type="entry name" value="DUF2064"/>
    <property type="match status" value="1"/>
</dbReference>
<name>A0ABM1EZY1_PRICU</name>
<dbReference type="SUPFAM" id="SSF53448">
    <property type="entry name" value="Nucleotide-diphospho-sugar transferases"/>
    <property type="match status" value="2"/>
</dbReference>
<dbReference type="InterPro" id="IPR018641">
    <property type="entry name" value="Trfase_1_rSAM/seldom-assoc"/>
</dbReference>
<dbReference type="Proteomes" id="UP000695022">
    <property type="component" value="Unplaced"/>
</dbReference>
<evidence type="ECO:0000313" key="3">
    <source>
        <dbReference type="RefSeq" id="XP_014677751.1"/>
    </source>
</evidence>
<feature type="domain" description="Glycosyltransferase 2-like" evidence="1">
    <location>
        <begin position="249"/>
        <end position="366"/>
    </location>
</feature>
<dbReference type="PANTHER" id="PTHR36529">
    <property type="entry name" value="SLL1095 PROTEIN"/>
    <property type="match status" value="1"/>
</dbReference>
<reference evidence="3 4" key="1">
    <citation type="submission" date="2025-05" db="UniProtKB">
        <authorList>
            <consortium name="RefSeq"/>
        </authorList>
    </citation>
    <scope>IDENTIFICATION</scope>
</reference>
<evidence type="ECO:0000259" key="1">
    <source>
        <dbReference type="Pfam" id="PF00535"/>
    </source>
</evidence>
<evidence type="ECO:0000313" key="4">
    <source>
        <dbReference type="RefSeq" id="XP_014677752.1"/>
    </source>
</evidence>
<dbReference type="Gene3D" id="3.90.550.10">
    <property type="entry name" value="Spore Coat Polysaccharide Biosynthesis Protein SpsA, Chain A"/>
    <property type="match status" value="1"/>
</dbReference>
<evidence type="ECO:0000313" key="2">
    <source>
        <dbReference type="Proteomes" id="UP000695022"/>
    </source>
</evidence>
<dbReference type="InterPro" id="IPR001173">
    <property type="entry name" value="Glyco_trans_2-like"/>
</dbReference>
<accession>A0ABM1EZY1</accession>
<proteinExistence type="predicted"/>
<sequence length="502" mass="55946">MTTKFEVKMHPQPHRIAVVIFGRYPQPGRSKTRLTPLLGEAGAAKAQLVMTNQLLEKLLPMQTQAKPMEGYQCEFAVEMHYSSGSRKGMANWLAAYKHRYPGFSWRVQEGSDLGDRMQKSFWTMFKHGFTIVIIIGSDIPGLNLIHINDAVEKLLPGNTNMVVGPAKDGGYYLVGLHRSAIPQLDSAFKGIDWGSEYVYNQQMQLARSVGLKVKPLTTVLEDVDVPSDMAVFERYTHVSPKQLVSPTWTIVVPMRNEVHHVKAVVQNVVKNARCLSNITLVFSDDGSTDGSTVQVEKMQQLYGCQLTIKLVTSEARRGRGPVLNAGAADADTDCLLFLHCDSRLPRHFDDHARDALSVPGAAAGAFLFATDSVHDPEARSKVTSLFAWSMRVLEWGANVRSKYFEMPYGDQGLFMSRRVFERVAGFPPVPLMEDVALVSRVKRLGHMQLASCDPCVSSSRRWLTHGVLKVTLLSQFILAAYMVGVDPRRLAQWYYGDKALLG</sequence>
<dbReference type="RefSeq" id="XP_014677751.1">
    <property type="nucleotide sequence ID" value="XM_014822265.1"/>
</dbReference>
<dbReference type="GeneID" id="106817586"/>
<dbReference type="PANTHER" id="PTHR36529:SF1">
    <property type="entry name" value="GLYCOSYLTRANSFERASE"/>
    <property type="match status" value="1"/>
</dbReference>
<dbReference type="RefSeq" id="XP_014677752.1">
    <property type="nucleotide sequence ID" value="XM_014822266.1"/>
</dbReference>
<organism evidence="2 4">
    <name type="scientific">Priapulus caudatus</name>
    <name type="common">Priapulid worm</name>
    <dbReference type="NCBI Taxonomy" id="37621"/>
    <lineage>
        <taxon>Eukaryota</taxon>
        <taxon>Metazoa</taxon>
        <taxon>Ecdysozoa</taxon>
        <taxon>Scalidophora</taxon>
        <taxon>Priapulida</taxon>
        <taxon>Priapulimorpha</taxon>
        <taxon>Priapulimorphida</taxon>
        <taxon>Priapulidae</taxon>
        <taxon>Priapulus</taxon>
    </lineage>
</organism>
<gene>
    <name evidence="3 4" type="primary">LOC106817586</name>
</gene>
<protein>
    <submittedName>
        <fullName evidence="3">Uncharacterized protein LOC106817586 isoform X1</fullName>
    </submittedName>
    <submittedName>
        <fullName evidence="4">Uncharacterized protein LOC106817586 isoform X2</fullName>
    </submittedName>
</protein>
<keyword evidence="2" id="KW-1185">Reference proteome</keyword>
<dbReference type="Pfam" id="PF00535">
    <property type="entry name" value="Glycos_transf_2"/>
    <property type="match status" value="1"/>
</dbReference>